<evidence type="ECO:0000256" key="7">
    <source>
        <dbReference type="RuleBase" id="RU000477"/>
    </source>
</evidence>
<accession>A0ABD0THD3</accession>
<evidence type="ECO:0000256" key="3">
    <source>
        <dbReference type="ARBA" id="ARBA00022448"/>
    </source>
</evidence>
<dbReference type="InterPro" id="IPR022357">
    <property type="entry name" value="MIP_CS"/>
</dbReference>
<dbReference type="SUPFAM" id="SSF81338">
    <property type="entry name" value="Aquaporin-like"/>
    <property type="match status" value="1"/>
</dbReference>
<name>A0ABD0THD3_LOXSC</name>
<feature type="transmembrane region" description="Helical" evidence="8">
    <location>
        <begin position="88"/>
        <end position="112"/>
    </location>
</feature>
<evidence type="ECO:0000256" key="4">
    <source>
        <dbReference type="ARBA" id="ARBA00022692"/>
    </source>
</evidence>
<dbReference type="PANTHER" id="PTHR19139:SF270">
    <property type="entry name" value="ENTOMOGLYCEROPORIN 1-RELATED"/>
    <property type="match status" value="1"/>
</dbReference>
<dbReference type="EMBL" id="JBEDNZ010000005">
    <property type="protein sequence ID" value="KAL0842495.1"/>
    <property type="molecule type" value="Genomic_DNA"/>
</dbReference>
<evidence type="ECO:0000256" key="2">
    <source>
        <dbReference type="ARBA" id="ARBA00006175"/>
    </source>
</evidence>
<evidence type="ECO:0000313" key="10">
    <source>
        <dbReference type="Proteomes" id="UP001549921"/>
    </source>
</evidence>
<evidence type="ECO:0000256" key="8">
    <source>
        <dbReference type="SAM" id="Phobius"/>
    </source>
</evidence>
<comment type="caution">
    <text evidence="9">The sequence shown here is derived from an EMBL/GenBank/DDBJ whole genome shotgun (WGS) entry which is preliminary data.</text>
</comment>
<dbReference type="GO" id="GO:0016020">
    <property type="term" value="C:membrane"/>
    <property type="evidence" value="ECO:0007669"/>
    <property type="project" value="UniProtKB-SubCell"/>
</dbReference>
<feature type="transmembrane region" description="Helical" evidence="8">
    <location>
        <begin position="20"/>
        <end position="42"/>
    </location>
</feature>
<dbReference type="InterPro" id="IPR034294">
    <property type="entry name" value="Aquaporin_transptr"/>
</dbReference>
<proteinExistence type="inferred from homology"/>
<comment type="subcellular location">
    <subcellularLocation>
        <location evidence="1">Membrane</location>
        <topology evidence="1">Multi-pass membrane protein</topology>
    </subcellularLocation>
</comment>
<reference evidence="9 10" key="1">
    <citation type="submission" date="2024-06" db="EMBL/GenBank/DDBJ databases">
        <title>A chromosome-level genome assembly of beet webworm, Loxostege sticticalis.</title>
        <authorList>
            <person name="Zhang Y."/>
        </authorList>
    </citation>
    <scope>NUCLEOTIDE SEQUENCE [LARGE SCALE GENOMIC DNA]</scope>
    <source>
        <strain evidence="9">AQ028</strain>
        <tissue evidence="9">Male pupae</tissue>
    </source>
</reference>
<dbReference type="Pfam" id="PF00230">
    <property type="entry name" value="MIP"/>
    <property type="match status" value="1"/>
</dbReference>
<feature type="transmembrane region" description="Helical" evidence="8">
    <location>
        <begin position="165"/>
        <end position="187"/>
    </location>
</feature>
<evidence type="ECO:0008006" key="11">
    <source>
        <dbReference type="Google" id="ProtNLM"/>
    </source>
</evidence>
<dbReference type="PANTHER" id="PTHR19139">
    <property type="entry name" value="AQUAPORIN TRANSPORTER"/>
    <property type="match status" value="1"/>
</dbReference>
<dbReference type="Gene3D" id="1.20.1080.10">
    <property type="entry name" value="Glycerol uptake facilitator protein"/>
    <property type="match status" value="1"/>
</dbReference>
<feature type="transmembrane region" description="Helical" evidence="8">
    <location>
        <begin position="132"/>
        <end position="153"/>
    </location>
</feature>
<dbReference type="PROSITE" id="PS00221">
    <property type="entry name" value="MIP"/>
    <property type="match status" value="1"/>
</dbReference>
<evidence type="ECO:0000313" key="9">
    <source>
        <dbReference type="EMBL" id="KAL0842495.1"/>
    </source>
</evidence>
<feature type="transmembrane region" description="Helical" evidence="8">
    <location>
        <begin position="48"/>
        <end position="67"/>
    </location>
</feature>
<dbReference type="Proteomes" id="UP001549921">
    <property type="component" value="Unassembled WGS sequence"/>
</dbReference>
<keyword evidence="6 8" id="KW-0472">Membrane</keyword>
<evidence type="ECO:0000256" key="5">
    <source>
        <dbReference type="ARBA" id="ARBA00022989"/>
    </source>
</evidence>
<organism evidence="9 10">
    <name type="scientific">Loxostege sticticalis</name>
    <name type="common">Beet webworm moth</name>
    <dbReference type="NCBI Taxonomy" id="481309"/>
    <lineage>
        <taxon>Eukaryota</taxon>
        <taxon>Metazoa</taxon>
        <taxon>Ecdysozoa</taxon>
        <taxon>Arthropoda</taxon>
        <taxon>Hexapoda</taxon>
        <taxon>Insecta</taxon>
        <taxon>Pterygota</taxon>
        <taxon>Neoptera</taxon>
        <taxon>Endopterygota</taxon>
        <taxon>Lepidoptera</taxon>
        <taxon>Glossata</taxon>
        <taxon>Ditrysia</taxon>
        <taxon>Pyraloidea</taxon>
        <taxon>Crambidae</taxon>
        <taxon>Pyraustinae</taxon>
        <taxon>Loxostege</taxon>
    </lineage>
</organism>
<dbReference type="AlphaFoldDB" id="A0ABD0THD3"/>
<comment type="similarity">
    <text evidence="2 7">Belongs to the MIP/aquaporin (TC 1.A.8) family.</text>
</comment>
<sequence>MPRNDEEGGSGLAAWIVRWWRAFVSELLSTALLVLLGVATLVVGEAPLTHPALAFGFVVLINAIAFGPASGAHMNPAVTLAALLYGKIAWDAAIAYFVAQMLGGIVGFGALLALVPNMGATAGCTATALPPVAAAAVEALLTGSLVLIAAGLWAEHDDARPDVTVPIKLGLAIAGLVYAGGPLTGASLNPARSFGPALLHGFWDNHWVYWVGPLGGAALAALLHRWVLTPPRRAPAVPRAESVPLQDKV</sequence>
<evidence type="ECO:0000256" key="6">
    <source>
        <dbReference type="ARBA" id="ARBA00023136"/>
    </source>
</evidence>
<feature type="transmembrane region" description="Helical" evidence="8">
    <location>
        <begin position="207"/>
        <end position="228"/>
    </location>
</feature>
<keyword evidence="3 7" id="KW-0813">Transport</keyword>
<evidence type="ECO:0000256" key="1">
    <source>
        <dbReference type="ARBA" id="ARBA00004141"/>
    </source>
</evidence>
<dbReference type="PRINTS" id="PR00783">
    <property type="entry name" value="MINTRINSICP"/>
</dbReference>
<keyword evidence="4 7" id="KW-0812">Transmembrane</keyword>
<protein>
    <recommendedName>
        <fullName evidence="11">Aquaporin</fullName>
    </recommendedName>
</protein>
<keyword evidence="5 8" id="KW-1133">Transmembrane helix</keyword>
<dbReference type="InterPro" id="IPR000425">
    <property type="entry name" value="MIP"/>
</dbReference>
<dbReference type="InterPro" id="IPR023271">
    <property type="entry name" value="Aquaporin-like"/>
</dbReference>
<gene>
    <name evidence="9" type="ORF">ABMA28_014589</name>
</gene>